<dbReference type="GeneID" id="27309559"/>
<dbReference type="EMBL" id="KN847532">
    <property type="protein sequence ID" value="KIW07643.1"/>
    <property type="molecule type" value="Genomic_DNA"/>
</dbReference>
<organism evidence="2 3">
    <name type="scientific">Verruconis gallopava</name>
    <dbReference type="NCBI Taxonomy" id="253628"/>
    <lineage>
        <taxon>Eukaryota</taxon>
        <taxon>Fungi</taxon>
        <taxon>Dikarya</taxon>
        <taxon>Ascomycota</taxon>
        <taxon>Pezizomycotina</taxon>
        <taxon>Dothideomycetes</taxon>
        <taxon>Pleosporomycetidae</taxon>
        <taxon>Venturiales</taxon>
        <taxon>Sympoventuriaceae</taxon>
        <taxon>Verruconis</taxon>
    </lineage>
</organism>
<dbReference type="RefSeq" id="XP_016217512.1">
    <property type="nucleotide sequence ID" value="XM_016354500.1"/>
</dbReference>
<keyword evidence="3" id="KW-1185">Reference proteome</keyword>
<dbReference type="VEuPathDB" id="FungiDB:PV09_01586"/>
<name>A0A0D2ALK0_9PEZI</name>
<dbReference type="HOGENOM" id="CLU_486801_0_0_1"/>
<feature type="compositionally biased region" description="Low complexity" evidence="1">
    <location>
        <begin position="266"/>
        <end position="275"/>
    </location>
</feature>
<accession>A0A0D2ALK0</accession>
<gene>
    <name evidence="2" type="ORF">PV09_01586</name>
</gene>
<sequence length="560" mass="61994">MLRLQPSEITLTTDDVQILNVILDQRQRQRQRQRPLGGATLRRGPERSRDEAVMGQAAQYMAPYSAEHCVEEANGIGLSQSNHIGRRVDLRAQPSSTSALQPQSSGPYMTSTSWQDRNGAFIPPSRHSSPFVGEFQVDGQYESLQPGSSTQSHTASAVVPKGHTSLARQLMQSRTRSAPYISETLSPHSTHRNYPPQQRSESNIPFGGCREDISYQKAWSIGDECASGERYNILNSPSALPANIPKALINMNDTNDQLTNNELGPASSAAEAAAADMPSPLDTITQQAAAAQTRLVSIARQSATQQASPERRSANLFHANAANEHIAVNMSVDHPTYSRLYGRPQHWISPPALQHGTETEMMPSAPPSSPSTSPILNNHLIRRADQRVTQHREFIPPIIQARHASRHSIHSAYSYSIISNRRVRHAIPLRNWSRGHSSIPQNNLSTVPPRTRSASTQAVVTPRLEGSEMQTTTTLPVTPHIADPTRQWTPTLGQYTPGTVVRASQRNQENSEEVNMRQFQADVLALQEREASQREMESRNGVMDDTPPRSQRVERYINNG</sequence>
<evidence type="ECO:0000256" key="1">
    <source>
        <dbReference type="SAM" id="MobiDB-lite"/>
    </source>
</evidence>
<dbReference type="Proteomes" id="UP000053259">
    <property type="component" value="Unassembled WGS sequence"/>
</dbReference>
<evidence type="ECO:0000313" key="3">
    <source>
        <dbReference type="Proteomes" id="UP000053259"/>
    </source>
</evidence>
<feature type="region of interest" description="Disordered" evidence="1">
    <location>
        <begin position="26"/>
        <end position="49"/>
    </location>
</feature>
<proteinExistence type="predicted"/>
<reference evidence="2 3" key="1">
    <citation type="submission" date="2015-01" db="EMBL/GenBank/DDBJ databases">
        <title>The Genome Sequence of Ochroconis gallopava CBS43764.</title>
        <authorList>
            <consortium name="The Broad Institute Genomics Platform"/>
            <person name="Cuomo C."/>
            <person name="de Hoog S."/>
            <person name="Gorbushina A."/>
            <person name="Stielow B."/>
            <person name="Teixiera M."/>
            <person name="Abouelleil A."/>
            <person name="Chapman S.B."/>
            <person name="Priest M."/>
            <person name="Young S.K."/>
            <person name="Wortman J."/>
            <person name="Nusbaum C."/>
            <person name="Birren B."/>
        </authorList>
    </citation>
    <scope>NUCLEOTIDE SEQUENCE [LARGE SCALE GENOMIC DNA]</scope>
    <source>
        <strain evidence="2 3">CBS 43764</strain>
    </source>
</reference>
<feature type="region of interest" description="Disordered" evidence="1">
    <location>
        <begin position="530"/>
        <end position="560"/>
    </location>
</feature>
<feature type="region of interest" description="Disordered" evidence="1">
    <location>
        <begin position="440"/>
        <end position="459"/>
    </location>
</feature>
<feature type="region of interest" description="Disordered" evidence="1">
    <location>
        <begin position="91"/>
        <end position="132"/>
    </location>
</feature>
<feature type="region of interest" description="Disordered" evidence="1">
    <location>
        <begin position="184"/>
        <end position="205"/>
    </location>
</feature>
<dbReference type="AlphaFoldDB" id="A0A0D2ALK0"/>
<feature type="compositionally biased region" description="Polar residues" evidence="1">
    <location>
        <begin position="93"/>
        <end position="116"/>
    </location>
</feature>
<evidence type="ECO:0000313" key="2">
    <source>
        <dbReference type="EMBL" id="KIW07643.1"/>
    </source>
</evidence>
<feature type="compositionally biased region" description="Basic and acidic residues" evidence="1">
    <location>
        <begin position="551"/>
        <end position="560"/>
    </location>
</feature>
<protein>
    <submittedName>
        <fullName evidence="2">Uncharacterized protein</fullName>
    </submittedName>
</protein>
<dbReference type="InParanoid" id="A0A0D2ALK0"/>
<feature type="region of interest" description="Disordered" evidence="1">
    <location>
        <begin position="255"/>
        <end position="277"/>
    </location>
</feature>